<proteinExistence type="predicted"/>
<sequence length="61" mass="7084">MVRDLTLQQIAESVSRPLLNASDKELEGFREIIEETIKVRESHINLKKLVENYSNSKVQRS</sequence>
<protein>
    <submittedName>
        <fullName evidence="1">Uncharacterized protein</fullName>
    </submittedName>
</protein>
<evidence type="ECO:0000313" key="1">
    <source>
        <dbReference type="EMBL" id="XDI38691.1"/>
    </source>
</evidence>
<reference evidence="1" key="1">
    <citation type="submission" date="2024-07" db="EMBL/GenBank/DDBJ databases">
        <title>Identification and characteristics of an arsenic-resistant bacterial isolate, which belongs to a novel species.</title>
        <authorList>
            <person name="Juszczyk A."/>
            <person name="Kowalczyk A."/>
            <person name="Was K."/>
            <person name="Kosowicz W."/>
            <person name="Budzyn A."/>
            <person name="Latowski D."/>
        </authorList>
    </citation>
    <scope>NUCLEOTIDE SEQUENCE</scope>
    <source>
        <strain evidence="1">As8PL</strain>
    </source>
</reference>
<dbReference type="RefSeq" id="WP_368505946.1">
    <property type="nucleotide sequence ID" value="NZ_CP162551.1"/>
</dbReference>
<gene>
    <name evidence="1" type="ORF">AB3N04_10570</name>
</gene>
<dbReference type="AlphaFoldDB" id="A0AB39BZF7"/>
<name>A0AB39BZF7_9BACI</name>
<organism evidence="1">
    <name type="scientific">Alkalihalophilus sp. As8PL</name>
    <dbReference type="NCBI Taxonomy" id="3237103"/>
    <lineage>
        <taxon>Bacteria</taxon>
        <taxon>Bacillati</taxon>
        <taxon>Bacillota</taxon>
        <taxon>Bacilli</taxon>
        <taxon>Bacillales</taxon>
        <taxon>Bacillaceae</taxon>
        <taxon>Alkalihalophilus</taxon>
    </lineage>
</organism>
<dbReference type="EMBL" id="CP162551">
    <property type="protein sequence ID" value="XDI38691.1"/>
    <property type="molecule type" value="Genomic_DNA"/>
</dbReference>
<accession>A0AB39BZF7</accession>